<keyword evidence="3" id="KW-0808">Transferase</keyword>
<evidence type="ECO:0000313" key="3">
    <source>
        <dbReference type="EMBL" id="QBR84102.1"/>
    </source>
</evidence>
<evidence type="ECO:0000313" key="4">
    <source>
        <dbReference type="Proteomes" id="UP000295517"/>
    </source>
</evidence>
<dbReference type="Proteomes" id="UP000295517">
    <property type="component" value="Chromosome"/>
</dbReference>
<name>A0AAX1EGW8_9GAMM</name>
<dbReference type="AlphaFoldDB" id="A0AAX1EGW8"/>
<sequence length="401" mass="45925">MVNIRMTKLLLINELSFNKELGTYTYLARCENNQLVIIKKIEATDEQCPQVEREIECLHANHLLVDYSYEEPKEKKLRGKNPFNKKPITRLYFIVMDMIPGINLQDFVSAGSLTAEQWFAIFYHMAKGLQQFHDNGYVHRDVKPDNFMINEKGIHPVDFGNSIKKEYAEQYIVLGRPGFLAAETSILKNGTKPKNDQKSDLASLGYSFLYLLDCFRLTLYYRDELDFADEVPSTLLKYGFNNEQIQQLIIIFQDITQENPDKRPDLHSICEQFKNLSGGKISLDWIEERIKNQLKNDHYEPVNKVMKITPMSISELVNHGYEMNKFKSEDEKIQTGPPSSMTQHGGENTLENIINSCHVAKNSETGKASNPSTLGIFSKPSVPTTVNSGKNPSSQEKPSFY</sequence>
<dbReference type="EMBL" id="CP038254">
    <property type="protein sequence ID" value="QBR84102.1"/>
    <property type="molecule type" value="Genomic_DNA"/>
</dbReference>
<dbReference type="GO" id="GO:0005524">
    <property type="term" value="F:ATP binding"/>
    <property type="evidence" value="ECO:0007669"/>
    <property type="project" value="InterPro"/>
</dbReference>
<dbReference type="PANTHER" id="PTHR44167">
    <property type="entry name" value="OVARIAN-SPECIFIC SERINE/THREONINE-PROTEIN KINASE LOK-RELATED"/>
    <property type="match status" value="1"/>
</dbReference>
<feature type="compositionally biased region" description="Polar residues" evidence="1">
    <location>
        <begin position="362"/>
        <end position="401"/>
    </location>
</feature>
<feature type="domain" description="Protein kinase" evidence="2">
    <location>
        <begin position="6"/>
        <end position="286"/>
    </location>
</feature>
<feature type="region of interest" description="Disordered" evidence="1">
    <location>
        <begin position="361"/>
        <end position="401"/>
    </location>
</feature>
<dbReference type="InterPro" id="IPR011009">
    <property type="entry name" value="Kinase-like_dom_sf"/>
</dbReference>
<dbReference type="GO" id="GO:0004672">
    <property type="term" value="F:protein kinase activity"/>
    <property type="evidence" value="ECO:0007669"/>
    <property type="project" value="InterPro"/>
</dbReference>
<dbReference type="PANTHER" id="PTHR44167:SF24">
    <property type="entry name" value="SERINE_THREONINE-PROTEIN KINASE CHK2"/>
    <property type="match status" value="1"/>
</dbReference>
<keyword evidence="3" id="KW-0418">Kinase</keyword>
<evidence type="ECO:0000259" key="2">
    <source>
        <dbReference type="PROSITE" id="PS50011"/>
    </source>
</evidence>
<evidence type="ECO:0000256" key="1">
    <source>
        <dbReference type="SAM" id="MobiDB-lite"/>
    </source>
</evidence>
<dbReference type="PROSITE" id="PS00108">
    <property type="entry name" value="PROTEIN_KINASE_ST"/>
    <property type="match status" value="1"/>
</dbReference>
<dbReference type="Pfam" id="PF00069">
    <property type="entry name" value="Pkinase"/>
    <property type="match status" value="1"/>
</dbReference>
<dbReference type="SUPFAM" id="SSF56112">
    <property type="entry name" value="Protein kinase-like (PK-like)"/>
    <property type="match status" value="1"/>
</dbReference>
<reference evidence="3 4" key="1">
    <citation type="submission" date="2019-03" db="EMBL/GenBank/DDBJ databases">
        <title>Diverse conjugative elements silence natural transformation in Legionella species.</title>
        <authorList>
            <person name="Durieux I."/>
            <person name="Ginevra C."/>
            <person name="Attaiech L."/>
            <person name="Picq K."/>
            <person name="Juan P.A."/>
            <person name="Jarraud S."/>
            <person name="Charpentier X."/>
        </authorList>
    </citation>
    <scope>NUCLEOTIDE SEQUENCE [LARGE SCALE GENOMIC DNA]</scope>
    <source>
        <strain evidence="3 4">HL-0427-4011</strain>
    </source>
</reference>
<dbReference type="PROSITE" id="PS50011">
    <property type="entry name" value="PROTEIN_KINASE_DOM"/>
    <property type="match status" value="1"/>
</dbReference>
<accession>A0AAX1EGW8</accession>
<dbReference type="InterPro" id="IPR008271">
    <property type="entry name" value="Ser/Thr_kinase_AS"/>
</dbReference>
<dbReference type="InterPro" id="IPR000719">
    <property type="entry name" value="Prot_kinase_dom"/>
</dbReference>
<dbReference type="SMART" id="SM00220">
    <property type="entry name" value="S_TKc"/>
    <property type="match status" value="1"/>
</dbReference>
<gene>
    <name evidence="3" type="ORF">E3983_06875</name>
</gene>
<organism evidence="3 4">
    <name type="scientific">Legionella israelensis</name>
    <dbReference type="NCBI Taxonomy" id="454"/>
    <lineage>
        <taxon>Bacteria</taxon>
        <taxon>Pseudomonadati</taxon>
        <taxon>Pseudomonadota</taxon>
        <taxon>Gammaproteobacteria</taxon>
        <taxon>Legionellales</taxon>
        <taxon>Legionellaceae</taxon>
        <taxon>Legionella</taxon>
    </lineage>
</organism>
<protein>
    <submittedName>
        <fullName evidence="3">Protein kinase family protein</fullName>
    </submittedName>
</protein>
<proteinExistence type="predicted"/>
<dbReference type="Gene3D" id="1.10.510.10">
    <property type="entry name" value="Transferase(Phosphotransferase) domain 1"/>
    <property type="match status" value="1"/>
</dbReference>
<dbReference type="CDD" id="cd00180">
    <property type="entry name" value="PKc"/>
    <property type="match status" value="1"/>
</dbReference>